<evidence type="ECO:0000313" key="2">
    <source>
        <dbReference type="Proteomes" id="UP000299102"/>
    </source>
</evidence>
<proteinExistence type="predicted"/>
<organism evidence="1 2">
    <name type="scientific">Eumeta variegata</name>
    <name type="common">Bagworm moth</name>
    <name type="synonym">Eumeta japonica</name>
    <dbReference type="NCBI Taxonomy" id="151549"/>
    <lineage>
        <taxon>Eukaryota</taxon>
        <taxon>Metazoa</taxon>
        <taxon>Ecdysozoa</taxon>
        <taxon>Arthropoda</taxon>
        <taxon>Hexapoda</taxon>
        <taxon>Insecta</taxon>
        <taxon>Pterygota</taxon>
        <taxon>Neoptera</taxon>
        <taxon>Endopterygota</taxon>
        <taxon>Lepidoptera</taxon>
        <taxon>Glossata</taxon>
        <taxon>Ditrysia</taxon>
        <taxon>Tineoidea</taxon>
        <taxon>Psychidae</taxon>
        <taxon>Oiketicinae</taxon>
        <taxon>Eumeta</taxon>
    </lineage>
</organism>
<dbReference type="AlphaFoldDB" id="A0A4C1V9K8"/>
<gene>
    <name evidence="1" type="ORF">EVAR_20732_1</name>
</gene>
<name>A0A4C1V9K8_EUMVA</name>
<evidence type="ECO:0000313" key="1">
    <source>
        <dbReference type="EMBL" id="GBP35359.1"/>
    </source>
</evidence>
<dbReference type="EMBL" id="BGZK01000302">
    <property type="protein sequence ID" value="GBP35359.1"/>
    <property type="molecule type" value="Genomic_DNA"/>
</dbReference>
<keyword evidence="2" id="KW-1185">Reference proteome</keyword>
<sequence length="95" mass="10137">MSAAGPAVVADARIDSHRSFGAIGSGERGRGGGRSLDSDKRFCIQQNDYRLSIHASRANTILRSHFTVYGLRPISISGSDESILVTSRCDRDGVG</sequence>
<protein>
    <submittedName>
        <fullName evidence="1">Uncharacterized protein</fullName>
    </submittedName>
</protein>
<comment type="caution">
    <text evidence="1">The sequence shown here is derived from an EMBL/GenBank/DDBJ whole genome shotgun (WGS) entry which is preliminary data.</text>
</comment>
<accession>A0A4C1V9K8</accession>
<dbReference type="Proteomes" id="UP000299102">
    <property type="component" value="Unassembled WGS sequence"/>
</dbReference>
<reference evidence="1 2" key="1">
    <citation type="journal article" date="2019" name="Commun. Biol.">
        <title>The bagworm genome reveals a unique fibroin gene that provides high tensile strength.</title>
        <authorList>
            <person name="Kono N."/>
            <person name="Nakamura H."/>
            <person name="Ohtoshi R."/>
            <person name="Tomita M."/>
            <person name="Numata K."/>
            <person name="Arakawa K."/>
        </authorList>
    </citation>
    <scope>NUCLEOTIDE SEQUENCE [LARGE SCALE GENOMIC DNA]</scope>
</reference>